<comment type="caution">
    <text evidence="1">The sequence shown here is derived from an EMBL/GenBank/DDBJ whole genome shotgun (WGS) entry which is preliminary data.</text>
</comment>
<dbReference type="AlphaFoldDB" id="A0A834BHX6"/>
<organism evidence="1 2">
    <name type="scientific">Phyllostomus discolor</name>
    <name type="common">pale spear-nosed bat</name>
    <dbReference type="NCBI Taxonomy" id="89673"/>
    <lineage>
        <taxon>Eukaryota</taxon>
        <taxon>Metazoa</taxon>
        <taxon>Chordata</taxon>
        <taxon>Craniata</taxon>
        <taxon>Vertebrata</taxon>
        <taxon>Euteleostomi</taxon>
        <taxon>Mammalia</taxon>
        <taxon>Eutheria</taxon>
        <taxon>Laurasiatheria</taxon>
        <taxon>Chiroptera</taxon>
        <taxon>Yangochiroptera</taxon>
        <taxon>Phyllostomidae</taxon>
        <taxon>Phyllostominae</taxon>
        <taxon>Phyllostomus</taxon>
    </lineage>
</organism>
<proteinExistence type="predicted"/>
<dbReference type="Proteomes" id="UP000664940">
    <property type="component" value="Unassembled WGS sequence"/>
</dbReference>
<name>A0A834BHX6_9CHIR</name>
<protein>
    <submittedName>
        <fullName evidence="1">Uncharacterized protein</fullName>
    </submittedName>
</protein>
<evidence type="ECO:0000313" key="2">
    <source>
        <dbReference type="Proteomes" id="UP000664940"/>
    </source>
</evidence>
<evidence type="ECO:0000313" key="1">
    <source>
        <dbReference type="EMBL" id="KAF6131064.1"/>
    </source>
</evidence>
<reference evidence="1 2" key="1">
    <citation type="journal article" date="2020" name="Nature">
        <title>Six reference-quality genomes reveal evolution of bat adaptations.</title>
        <authorList>
            <person name="Jebb D."/>
            <person name="Huang Z."/>
            <person name="Pippel M."/>
            <person name="Hughes G.M."/>
            <person name="Lavrichenko K."/>
            <person name="Devanna P."/>
            <person name="Winkler S."/>
            <person name="Jermiin L.S."/>
            <person name="Skirmuntt E.C."/>
            <person name="Katzourakis A."/>
            <person name="Burkitt-Gray L."/>
            <person name="Ray D.A."/>
            <person name="Sullivan K.A.M."/>
            <person name="Roscito J.G."/>
            <person name="Kirilenko B.M."/>
            <person name="Davalos L.M."/>
            <person name="Corthals A.P."/>
            <person name="Power M.L."/>
            <person name="Jones G."/>
            <person name="Ransome R.D."/>
            <person name="Dechmann D.K.N."/>
            <person name="Locatelli A.G."/>
            <person name="Puechmaille S.J."/>
            <person name="Fedrigo O."/>
            <person name="Jarvis E.D."/>
            <person name="Hiller M."/>
            <person name="Vernes S.C."/>
            <person name="Myers E.W."/>
            <person name="Teeling E.C."/>
        </authorList>
    </citation>
    <scope>NUCLEOTIDE SEQUENCE [LARGE SCALE GENOMIC DNA]</scope>
    <source>
        <strain evidence="1">Bat1K_MPI-CBG_1</strain>
    </source>
</reference>
<accession>A0A834BHX6</accession>
<sequence length="120" mass="13194">MLGQPLSLCPSLVFLNQSFPDPPTMSYICQFPIIFTFSWLPSLVRTRVTQVTQGQPTPYLLRGTVQTLGYITVLYIPYTLSSSTAIILSFVVQSTPNALSSLPLHPNTQPRALGTLGMPH</sequence>
<gene>
    <name evidence="1" type="ORF">HJG60_007965</name>
</gene>
<dbReference type="EMBL" id="JABVXQ010000001">
    <property type="protein sequence ID" value="KAF6131064.1"/>
    <property type="molecule type" value="Genomic_DNA"/>
</dbReference>